<dbReference type="AlphaFoldDB" id="A0A2Z4ISD7"/>
<dbReference type="RefSeq" id="WP_112437890.1">
    <property type="nucleotide sequence ID" value="NZ_CBDRHE010000025.1"/>
</dbReference>
<evidence type="ECO:0000313" key="2">
    <source>
        <dbReference type="Proteomes" id="UP000249616"/>
    </source>
</evidence>
<dbReference type="EMBL" id="CP030073">
    <property type="protein sequence ID" value="AWW35745.1"/>
    <property type="molecule type" value="Genomic_DNA"/>
</dbReference>
<protein>
    <submittedName>
        <fullName evidence="1">Uncharacterized protein</fullName>
    </submittedName>
</protein>
<dbReference type="Proteomes" id="UP000249616">
    <property type="component" value="Chromosome"/>
</dbReference>
<reference evidence="1 2" key="1">
    <citation type="journal article" date="2019" name="Int. J. Syst. Evol. Microbiol.">
        <title>Streptomyces cadmiisoli sp. nov., a novel actinomycete isolated from cadmium-contaminated soil.</title>
        <authorList>
            <person name="Li K."/>
            <person name="Tang X."/>
            <person name="Zhao J."/>
            <person name="Guo Y."/>
            <person name="Tang Y."/>
            <person name="Gao J."/>
        </authorList>
    </citation>
    <scope>NUCLEOTIDE SEQUENCE [LARGE SCALE GENOMIC DNA]</scope>
    <source>
        <strain evidence="1 2">ZFG47</strain>
    </source>
</reference>
<dbReference type="KEGG" id="scad:DN051_02975"/>
<proteinExistence type="predicted"/>
<sequence length="179" mass="19260">MAATSPIAPRRRRARFRWILLVGLIAAGFGFAGSEAADGDPMVELTVIDGTTAPGPCKVRYEDAFTGQRTTGTFPCLGHRDPLIPTYEVGWAVSYGPWKGDLYNADWKGSAANTVNDTLLAAGLLLTLTGGIGGAISLHHRKRTAVAPAHDVPPFSPWPRRAARASLVWAGRARRTLRR</sequence>
<accession>A0A2Z4ISD7</accession>
<keyword evidence="2" id="KW-1185">Reference proteome</keyword>
<gene>
    <name evidence="1" type="ORF">DN051_02975</name>
</gene>
<name>A0A2Z4ISD7_9ACTN</name>
<evidence type="ECO:0000313" key="1">
    <source>
        <dbReference type="EMBL" id="AWW35745.1"/>
    </source>
</evidence>
<organism evidence="1 2">
    <name type="scientific">Streptomyces cadmiisoli</name>
    <dbReference type="NCBI Taxonomy" id="2184053"/>
    <lineage>
        <taxon>Bacteria</taxon>
        <taxon>Bacillati</taxon>
        <taxon>Actinomycetota</taxon>
        <taxon>Actinomycetes</taxon>
        <taxon>Kitasatosporales</taxon>
        <taxon>Streptomycetaceae</taxon>
        <taxon>Streptomyces</taxon>
        <taxon>Streptomyces aurantiacus group</taxon>
    </lineage>
</organism>